<keyword evidence="1" id="KW-0472">Membrane</keyword>
<sequence>MKRLIAVTVGILFFVQMATAMAGSSLIEAFVDGEAGQGRYLLKELQVVPNHLLWVYIPTAAGGLILTYLLFVSRLVPRPIAILGIVGYAALSLGVPLDLLGVLNLNDGSGLVLLAPGGLFEAVVLPIWLIAKGFTAPPSAKIFTAPALAPAS</sequence>
<comment type="caution">
    <text evidence="2">The sequence shown here is derived from an EMBL/GenBank/DDBJ whole genome shotgun (WGS) entry which is preliminary data.</text>
</comment>
<dbReference type="InterPro" id="IPR025495">
    <property type="entry name" value="DUF4386"/>
</dbReference>
<name>A0ABW6WJC8_9ACTN</name>
<dbReference type="RefSeq" id="WP_020510099.1">
    <property type="nucleotide sequence ID" value="NZ_JBIAZU010000004.1"/>
</dbReference>
<protein>
    <submittedName>
        <fullName evidence="2">DUF4386 family protein</fullName>
    </submittedName>
</protein>
<keyword evidence="1" id="KW-0812">Transmembrane</keyword>
<evidence type="ECO:0000313" key="3">
    <source>
        <dbReference type="Proteomes" id="UP001602245"/>
    </source>
</evidence>
<feature type="transmembrane region" description="Helical" evidence="1">
    <location>
        <begin position="80"/>
        <end position="103"/>
    </location>
</feature>
<keyword evidence="3" id="KW-1185">Reference proteome</keyword>
<feature type="transmembrane region" description="Helical" evidence="1">
    <location>
        <begin position="109"/>
        <end position="131"/>
    </location>
</feature>
<organism evidence="2 3">
    <name type="scientific">Paractinoplanes globisporus</name>
    <dbReference type="NCBI Taxonomy" id="113565"/>
    <lineage>
        <taxon>Bacteria</taxon>
        <taxon>Bacillati</taxon>
        <taxon>Actinomycetota</taxon>
        <taxon>Actinomycetes</taxon>
        <taxon>Micromonosporales</taxon>
        <taxon>Micromonosporaceae</taxon>
        <taxon>Paractinoplanes</taxon>
    </lineage>
</organism>
<accession>A0ABW6WJC8</accession>
<keyword evidence="1" id="KW-1133">Transmembrane helix</keyword>
<evidence type="ECO:0000256" key="1">
    <source>
        <dbReference type="SAM" id="Phobius"/>
    </source>
</evidence>
<reference evidence="2 3" key="1">
    <citation type="submission" date="2024-10" db="EMBL/GenBank/DDBJ databases">
        <title>The Natural Products Discovery Center: Release of the First 8490 Sequenced Strains for Exploring Actinobacteria Biosynthetic Diversity.</title>
        <authorList>
            <person name="Kalkreuter E."/>
            <person name="Kautsar S.A."/>
            <person name="Yang D."/>
            <person name="Bader C.D."/>
            <person name="Teijaro C.N."/>
            <person name="Fluegel L."/>
            <person name="Davis C.M."/>
            <person name="Simpson J.R."/>
            <person name="Lauterbach L."/>
            <person name="Steele A.D."/>
            <person name="Gui C."/>
            <person name="Meng S."/>
            <person name="Li G."/>
            <person name="Viehrig K."/>
            <person name="Ye F."/>
            <person name="Su P."/>
            <person name="Kiefer A.F."/>
            <person name="Nichols A."/>
            <person name="Cepeda A.J."/>
            <person name="Yan W."/>
            <person name="Fan B."/>
            <person name="Jiang Y."/>
            <person name="Adhikari A."/>
            <person name="Zheng C.-J."/>
            <person name="Schuster L."/>
            <person name="Cowan T.M."/>
            <person name="Smanski M.J."/>
            <person name="Chevrette M.G."/>
            <person name="De Carvalho L.P.S."/>
            <person name="Shen B."/>
        </authorList>
    </citation>
    <scope>NUCLEOTIDE SEQUENCE [LARGE SCALE GENOMIC DNA]</scope>
    <source>
        <strain evidence="2 3">NPDC000087</strain>
    </source>
</reference>
<dbReference type="Proteomes" id="UP001602245">
    <property type="component" value="Unassembled WGS sequence"/>
</dbReference>
<dbReference type="EMBL" id="JBIAZU010000004">
    <property type="protein sequence ID" value="MFF5292217.1"/>
    <property type="molecule type" value="Genomic_DNA"/>
</dbReference>
<gene>
    <name evidence="2" type="ORF">ACFY35_22485</name>
</gene>
<proteinExistence type="predicted"/>
<dbReference type="Pfam" id="PF14329">
    <property type="entry name" value="DUF4386"/>
    <property type="match status" value="1"/>
</dbReference>
<feature type="transmembrane region" description="Helical" evidence="1">
    <location>
        <begin position="53"/>
        <end position="73"/>
    </location>
</feature>
<evidence type="ECO:0000313" key="2">
    <source>
        <dbReference type="EMBL" id="MFF5292217.1"/>
    </source>
</evidence>